<feature type="compositionally biased region" description="Basic and acidic residues" evidence="1">
    <location>
        <begin position="82"/>
        <end position="92"/>
    </location>
</feature>
<comment type="caution">
    <text evidence="2">The sequence shown here is derived from an EMBL/GenBank/DDBJ whole genome shotgun (WGS) entry which is preliminary data.</text>
</comment>
<evidence type="ECO:0000256" key="1">
    <source>
        <dbReference type="SAM" id="MobiDB-lite"/>
    </source>
</evidence>
<name>A0ABT2GX04_9MICO</name>
<protein>
    <submittedName>
        <fullName evidence="2">Uncharacterized protein</fullName>
    </submittedName>
</protein>
<feature type="region of interest" description="Disordered" evidence="1">
    <location>
        <begin position="78"/>
        <end position="99"/>
    </location>
</feature>
<organism evidence="2 3">
    <name type="scientific">Herbiconiux daphne</name>
    <dbReference type="NCBI Taxonomy" id="2970914"/>
    <lineage>
        <taxon>Bacteria</taxon>
        <taxon>Bacillati</taxon>
        <taxon>Actinomycetota</taxon>
        <taxon>Actinomycetes</taxon>
        <taxon>Micrococcales</taxon>
        <taxon>Microbacteriaceae</taxon>
        <taxon>Herbiconiux</taxon>
    </lineage>
</organism>
<evidence type="ECO:0000313" key="2">
    <source>
        <dbReference type="EMBL" id="MCS5732485.1"/>
    </source>
</evidence>
<dbReference type="EMBL" id="JANLCJ010000001">
    <property type="protein sequence ID" value="MCS5732485.1"/>
    <property type="molecule type" value="Genomic_DNA"/>
</dbReference>
<gene>
    <name evidence="2" type="ORF">N1032_01835</name>
</gene>
<reference evidence="2" key="1">
    <citation type="submission" date="2022-08" db="EMBL/GenBank/DDBJ databases">
        <authorList>
            <person name="Deng Y."/>
            <person name="Han X.-F."/>
            <person name="Zhang Y.-Q."/>
        </authorList>
    </citation>
    <scope>NUCLEOTIDE SEQUENCE</scope>
    <source>
        <strain evidence="2">CPCC 203386</strain>
    </source>
</reference>
<evidence type="ECO:0000313" key="3">
    <source>
        <dbReference type="Proteomes" id="UP001165586"/>
    </source>
</evidence>
<keyword evidence="3" id="KW-1185">Reference proteome</keyword>
<dbReference type="RefSeq" id="WP_259537110.1">
    <property type="nucleotide sequence ID" value="NZ_JANLCJ010000001.1"/>
</dbReference>
<proteinExistence type="predicted"/>
<sequence>MTKKMIVGIGVTGLAVAAGAAGLRRRRHSSDRDGEAATRWNVVTIQRPPADVVHDQHLPEPLAALNGLIDVRWSIAPGGRGTELRARPHTDGRDEDDDELRGAVRVALRESKQLLEVGHVLTNHPQPEGRRPHTPAGAIVDALVRRSPEEGVL</sequence>
<accession>A0ABT2GX04</accession>
<dbReference type="Proteomes" id="UP001165586">
    <property type="component" value="Unassembled WGS sequence"/>
</dbReference>